<accession>A0ABN8LTW4</accession>
<dbReference type="PANTHER" id="PTHR46880:SF5">
    <property type="entry name" value="DUF4371 DOMAIN-CONTAINING PROTEIN"/>
    <property type="match status" value="1"/>
</dbReference>
<dbReference type="EMBL" id="CALNXI010000157">
    <property type="protein sequence ID" value="CAH3020704.1"/>
    <property type="molecule type" value="Genomic_DNA"/>
</dbReference>
<name>A0ABN8LTW4_9CNID</name>
<evidence type="ECO:0000313" key="1">
    <source>
        <dbReference type="EMBL" id="CAH3020704.1"/>
    </source>
</evidence>
<dbReference type="Proteomes" id="UP001159427">
    <property type="component" value="Unassembled WGS sequence"/>
</dbReference>
<protein>
    <recommendedName>
        <fullName evidence="3">HAT C-terminal dimerisation domain-containing protein</fullName>
    </recommendedName>
</protein>
<evidence type="ECO:0008006" key="3">
    <source>
        <dbReference type="Google" id="ProtNLM"/>
    </source>
</evidence>
<comment type="caution">
    <text evidence="1">The sequence shown here is derived from an EMBL/GenBank/DDBJ whole genome shotgun (WGS) entry which is preliminary data.</text>
</comment>
<gene>
    <name evidence="1" type="ORF">PEVE_00008360</name>
</gene>
<keyword evidence="2" id="KW-1185">Reference proteome</keyword>
<proteinExistence type="predicted"/>
<evidence type="ECO:0000313" key="2">
    <source>
        <dbReference type="Proteomes" id="UP001159427"/>
    </source>
</evidence>
<sequence length="244" mass="28112">MKILSELIAKLETTMTMLKKLKLQRGAHYRKFVKSYSEETAVFMCGKDKGHQLKLTNAGNMLDQQFDIFLTEILNYLKTRFENLQEKPYSLFRIFDPREMPQTLATYGHNEIRSLVQYFGYLLTEKEKENILDQWPMLRTRLGKQKANNPVDVFANLLASTPDDVKDCLVLVDLMMTLSPSTANCERSFSAMNQLKSNVCTRISQGSLVDLMRVRSSDVSTKEYCPGPAISHWILDAKTKRHIL</sequence>
<dbReference type="PANTHER" id="PTHR46880">
    <property type="entry name" value="RAS-ASSOCIATING DOMAIN-CONTAINING PROTEIN"/>
    <property type="match status" value="1"/>
</dbReference>
<reference evidence="1 2" key="1">
    <citation type="submission" date="2022-05" db="EMBL/GenBank/DDBJ databases">
        <authorList>
            <consortium name="Genoscope - CEA"/>
            <person name="William W."/>
        </authorList>
    </citation>
    <scope>NUCLEOTIDE SEQUENCE [LARGE SCALE GENOMIC DNA]</scope>
</reference>
<organism evidence="1 2">
    <name type="scientific">Porites evermanni</name>
    <dbReference type="NCBI Taxonomy" id="104178"/>
    <lineage>
        <taxon>Eukaryota</taxon>
        <taxon>Metazoa</taxon>
        <taxon>Cnidaria</taxon>
        <taxon>Anthozoa</taxon>
        <taxon>Hexacorallia</taxon>
        <taxon>Scleractinia</taxon>
        <taxon>Fungiina</taxon>
        <taxon>Poritidae</taxon>
        <taxon>Porites</taxon>
    </lineage>
</organism>